<proteinExistence type="predicted"/>
<evidence type="ECO:0000313" key="3">
    <source>
        <dbReference type="EMBL" id="AOW26863.1"/>
    </source>
</evidence>
<dbReference type="OrthoDB" id="10512414at2759"/>
<dbReference type="EMBL" id="CP017623">
    <property type="protein sequence ID" value="AOW26863.1"/>
    <property type="molecule type" value="Genomic_DNA"/>
</dbReference>
<dbReference type="VEuPathDB" id="FungiDB:C1_12470W_A"/>
<dbReference type="KEGG" id="cal:CAALFM_C112470WA"/>
<feature type="region of interest" description="Disordered" evidence="1">
    <location>
        <begin position="155"/>
        <end position="245"/>
    </location>
</feature>
<feature type="compositionally biased region" description="Low complexity" evidence="1">
    <location>
        <begin position="223"/>
        <end position="239"/>
    </location>
</feature>
<reference evidence="3 4" key="1">
    <citation type="journal article" date="2004" name="Proc. Natl. Acad. Sci. U.S.A.">
        <title>The diploid genome sequence of Candida albicans.</title>
        <authorList>
            <person name="Jones T."/>
            <person name="Federspiel N.A."/>
            <person name="Chibana H."/>
            <person name="Dungan J."/>
            <person name="Kalman S."/>
            <person name="Magee B.B."/>
            <person name="Newport G."/>
            <person name="Thorstenson Y.R."/>
            <person name="Agabian N."/>
            <person name="Magee P.T."/>
            <person name="Davis R.W."/>
            <person name="Scherer S."/>
        </authorList>
    </citation>
    <scope>NUCLEOTIDE SEQUENCE [LARGE SCALE GENOMIC DNA]</scope>
    <source>
        <strain evidence="4">SC5314 / ATCC MYA-2876</strain>
    </source>
</reference>
<accession>A0A1D8PFE7</accession>
<sequence>MNKLIYSPIELLNLRHNYKYDIYLPELDISTQQQQQPFFPPPPITFPAKSSIRLYTNTANNNNLYPISAFVLIQQPLYCQSQFNSTLPNYYNSSHPPIQDLVQPIFISSPPISPISLSSPITPIAIPVIRIDSNRSVPFGGVPLSDLYTKKFQQQEFQQRTHQKHNCPIQGKQTKHSMSATFPLYNTPISPESKGNVLKPGKDKDQNVNPGNDKSESPLLHLSNSKTASSSSSQSTSSSDVIIQI</sequence>
<evidence type="ECO:0000313" key="2">
    <source>
        <dbReference type="CGD" id="CAL0000198128"/>
    </source>
</evidence>
<dbReference type="GeneID" id="3648182"/>
<dbReference type="CGD" id="CAL0000198128">
    <property type="gene designation" value="orf19.7723"/>
</dbReference>
<keyword evidence="4" id="KW-1185">Reference proteome</keyword>
<reference evidence="3 4" key="2">
    <citation type="journal article" date="2007" name="Genome Biol.">
        <title>Assembly of the Candida albicans genome into sixteen supercontigs aligned on the eight chromosomes.</title>
        <authorList>
            <person name="van het Hoog M."/>
            <person name="Rast T.J."/>
            <person name="Martchenko M."/>
            <person name="Grindle S."/>
            <person name="Dignard D."/>
            <person name="Hogues H."/>
            <person name="Cuomo C."/>
            <person name="Berriman M."/>
            <person name="Scherer S."/>
            <person name="Magee B.B."/>
            <person name="Whiteway M."/>
            <person name="Chibana H."/>
            <person name="Nantel A."/>
            <person name="Magee P.T."/>
        </authorList>
    </citation>
    <scope>GENOME REANNOTATION</scope>
    <source>
        <strain evidence="4">SC5314 / ATCC MYA-2876</strain>
    </source>
</reference>
<reference evidence="3 4" key="3">
    <citation type="journal article" date="2013" name="Genome Biol.">
        <title>Assembly of a phased diploid Candida albicans genome facilitates allele-specific measurements and provides a simple model for repeat and indel structure.</title>
        <authorList>
            <person name="Muzzey D."/>
            <person name="Schwartz K."/>
            <person name="Weissman J.S."/>
            <person name="Sherlock G."/>
        </authorList>
    </citation>
    <scope>NUCLEOTIDE SEQUENCE [LARGE SCALE GENOMIC DNA]</scope>
    <source>
        <strain evidence="4">SC5314 / ATCC MYA-2876</strain>
    </source>
</reference>
<dbReference type="Proteomes" id="UP000000559">
    <property type="component" value="Chromosome 1"/>
</dbReference>
<protein>
    <submittedName>
        <fullName evidence="3">Uncharacterized protein</fullName>
    </submittedName>
</protein>
<organism evidence="3 4">
    <name type="scientific">Candida albicans (strain SC5314 / ATCC MYA-2876)</name>
    <name type="common">Yeast</name>
    <dbReference type="NCBI Taxonomy" id="237561"/>
    <lineage>
        <taxon>Eukaryota</taxon>
        <taxon>Fungi</taxon>
        <taxon>Dikarya</taxon>
        <taxon>Ascomycota</taxon>
        <taxon>Saccharomycotina</taxon>
        <taxon>Pichiomycetes</taxon>
        <taxon>Debaryomycetaceae</taxon>
        <taxon>Candida/Lodderomyces clade</taxon>
        <taxon>Candida</taxon>
    </lineage>
</organism>
<dbReference type="RefSeq" id="XP_710220.2">
    <property type="nucleotide sequence ID" value="XM_705128.2"/>
</dbReference>
<name>A0A1D8PFE7_CANAL</name>
<dbReference type="InParanoid" id="A0A1D8PFE7"/>
<gene>
    <name evidence="3" type="ordered locus">CAALFM_C112470WA</name>
    <name evidence="2" type="ordered locus">orf19.7723</name>
</gene>
<evidence type="ECO:0000256" key="1">
    <source>
        <dbReference type="SAM" id="MobiDB-lite"/>
    </source>
</evidence>
<evidence type="ECO:0000313" key="4">
    <source>
        <dbReference type="Proteomes" id="UP000000559"/>
    </source>
</evidence>
<dbReference type="AlphaFoldDB" id="A0A1D8PFE7"/>